<protein>
    <submittedName>
        <fullName evidence="1">Uncharacterized protein</fullName>
    </submittedName>
</protein>
<gene>
    <name evidence="1" type="ORF">Tci_924959</name>
</gene>
<comment type="caution">
    <text evidence="1">The sequence shown here is derived from an EMBL/GenBank/DDBJ whole genome shotgun (WGS) entry which is preliminary data.</text>
</comment>
<reference evidence="1" key="1">
    <citation type="journal article" date="2019" name="Sci. Rep.">
        <title>Draft genome of Tanacetum cinerariifolium, the natural source of mosquito coil.</title>
        <authorList>
            <person name="Yamashiro T."/>
            <person name="Shiraishi A."/>
            <person name="Satake H."/>
            <person name="Nakayama K."/>
        </authorList>
    </citation>
    <scope>NUCLEOTIDE SEQUENCE</scope>
</reference>
<name>A0A699X3D3_TANCI</name>
<sequence>IQATIDETPYTITEDLVRSRLQLVDDGGIDDLPIADIYSVMDNLG</sequence>
<accession>A0A699X3D3</accession>
<evidence type="ECO:0000313" key="1">
    <source>
        <dbReference type="EMBL" id="GFD52990.1"/>
    </source>
</evidence>
<proteinExistence type="predicted"/>
<feature type="non-terminal residue" evidence="1">
    <location>
        <position position="1"/>
    </location>
</feature>
<feature type="non-terminal residue" evidence="1">
    <location>
        <position position="45"/>
    </location>
</feature>
<dbReference type="EMBL" id="BKCJ011788728">
    <property type="protein sequence ID" value="GFD52990.1"/>
    <property type="molecule type" value="Genomic_DNA"/>
</dbReference>
<dbReference type="AlphaFoldDB" id="A0A699X3D3"/>
<organism evidence="1">
    <name type="scientific">Tanacetum cinerariifolium</name>
    <name type="common">Dalmatian daisy</name>
    <name type="synonym">Chrysanthemum cinerariifolium</name>
    <dbReference type="NCBI Taxonomy" id="118510"/>
    <lineage>
        <taxon>Eukaryota</taxon>
        <taxon>Viridiplantae</taxon>
        <taxon>Streptophyta</taxon>
        <taxon>Embryophyta</taxon>
        <taxon>Tracheophyta</taxon>
        <taxon>Spermatophyta</taxon>
        <taxon>Magnoliopsida</taxon>
        <taxon>eudicotyledons</taxon>
        <taxon>Gunneridae</taxon>
        <taxon>Pentapetalae</taxon>
        <taxon>asterids</taxon>
        <taxon>campanulids</taxon>
        <taxon>Asterales</taxon>
        <taxon>Asteraceae</taxon>
        <taxon>Asteroideae</taxon>
        <taxon>Anthemideae</taxon>
        <taxon>Anthemidinae</taxon>
        <taxon>Tanacetum</taxon>
    </lineage>
</organism>